<proteinExistence type="predicted"/>
<reference evidence="1" key="1">
    <citation type="submission" date="2016-01" db="EMBL/GenBank/DDBJ databases">
        <authorList>
            <person name="Peeters C."/>
        </authorList>
    </citation>
    <scope>NUCLEOTIDE SEQUENCE [LARGE SCALE GENOMIC DNA]</scope>
    <source>
        <strain evidence="1">LMG 29318</strain>
    </source>
</reference>
<dbReference type="Proteomes" id="UP000054870">
    <property type="component" value="Unassembled WGS sequence"/>
</dbReference>
<accession>A0A158CQ38</accession>
<dbReference type="EMBL" id="FCOF02000037">
    <property type="protein sequence ID" value="SAK84473.1"/>
    <property type="molecule type" value="Genomic_DNA"/>
</dbReference>
<dbReference type="AlphaFoldDB" id="A0A158CQ38"/>
<gene>
    <name evidence="1" type="ORF">AWB75_05544</name>
</gene>
<evidence type="ECO:0000313" key="1">
    <source>
        <dbReference type="EMBL" id="SAK84473.1"/>
    </source>
</evidence>
<evidence type="ECO:0000313" key="2">
    <source>
        <dbReference type="Proteomes" id="UP000054870"/>
    </source>
</evidence>
<protein>
    <submittedName>
        <fullName evidence="1">Uncharacterized protein</fullName>
    </submittedName>
</protein>
<name>A0A158CQ38_9BURK</name>
<organism evidence="1 2">
    <name type="scientific">Caballeronia catudaia</name>
    <dbReference type="NCBI Taxonomy" id="1777136"/>
    <lineage>
        <taxon>Bacteria</taxon>
        <taxon>Pseudomonadati</taxon>
        <taxon>Pseudomonadota</taxon>
        <taxon>Betaproteobacteria</taxon>
        <taxon>Burkholderiales</taxon>
        <taxon>Burkholderiaceae</taxon>
        <taxon>Caballeronia</taxon>
    </lineage>
</organism>
<comment type="caution">
    <text evidence="1">The sequence shown here is derived from an EMBL/GenBank/DDBJ whole genome shotgun (WGS) entry which is preliminary data.</text>
</comment>
<keyword evidence="2" id="KW-1185">Reference proteome</keyword>
<sequence>MVIAARGWPDTEIRGVIQAAAYVREDHPNELVKQRGERLKRYLLQLGLKEENFWMEPHVLTEEEAHDSHGDLNINQLGVTLYPICEGGCDRLCNDPHVTPVMKTIK</sequence>